<protein>
    <submittedName>
        <fullName evidence="3">Dienelactone hydrolase family protein</fullName>
    </submittedName>
</protein>
<reference evidence="3 4" key="1">
    <citation type="submission" date="2021-04" db="EMBL/GenBank/DDBJ databases">
        <title>The genome sequence of type strain Ideonella paludis KCTC 32238.</title>
        <authorList>
            <person name="Liu Y."/>
        </authorList>
    </citation>
    <scope>NUCLEOTIDE SEQUENCE [LARGE SCALE GENOMIC DNA]</scope>
    <source>
        <strain evidence="3 4">KCTC 32238</strain>
    </source>
</reference>
<keyword evidence="4" id="KW-1185">Reference proteome</keyword>
<organism evidence="3 4">
    <name type="scientific">Ideonella paludis</name>
    <dbReference type="NCBI Taxonomy" id="1233411"/>
    <lineage>
        <taxon>Bacteria</taxon>
        <taxon>Pseudomonadati</taxon>
        <taxon>Pseudomonadota</taxon>
        <taxon>Betaproteobacteria</taxon>
        <taxon>Burkholderiales</taxon>
        <taxon>Sphaerotilaceae</taxon>
        <taxon>Ideonella</taxon>
    </lineage>
</organism>
<dbReference type="RefSeq" id="WP_380295708.1">
    <property type="nucleotide sequence ID" value="NZ_JBHUKC010000001.1"/>
</dbReference>
<evidence type="ECO:0000259" key="2">
    <source>
        <dbReference type="Pfam" id="PF01738"/>
    </source>
</evidence>
<evidence type="ECO:0000313" key="4">
    <source>
        <dbReference type="Proteomes" id="UP000672097"/>
    </source>
</evidence>
<accession>A0ABS5E0P7</accession>
<dbReference type="InterPro" id="IPR002925">
    <property type="entry name" value="Dienelactn_hydro"/>
</dbReference>
<keyword evidence="1 3" id="KW-0378">Hydrolase</keyword>
<comment type="caution">
    <text evidence="3">The sequence shown here is derived from an EMBL/GenBank/DDBJ whole genome shotgun (WGS) entry which is preliminary data.</text>
</comment>
<dbReference type="EMBL" id="JAGQDG010000006">
    <property type="protein sequence ID" value="MBQ0936987.1"/>
    <property type="molecule type" value="Genomic_DNA"/>
</dbReference>
<gene>
    <name evidence="3" type="ORF">KAK11_16790</name>
</gene>
<feature type="domain" description="Dienelactone hydrolase" evidence="2">
    <location>
        <begin position="119"/>
        <end position="273"/>
    </location>
</feature>
<dbReference type="PROSITE" id="PS51257">
    <property type="entry name" value="PROKAR_LIPOPROTEIN"/>
    <property type="match status" value="1"/>
</dbReference>
<dbReference type="Gene3D" id="3.40.50.1820">
    <property type="entry name" value="alpha/beta hydrolase"/>
    <property type="match status" value="1"/>
</dbReference>
<evidence type="ECO:0000313" key="3">
    <source>
        <dbReference type="EMBL" id="MBQ0936987.1"/>
    </source>
</evidence>
<sequence length="324" mass="34560">MPSRLTPVLGLLLLGATLVGCSHWPEVAPHDSTSAPPASAAAPPTSFEPQWVQLPSGDATTPMLPAWWWPVSSAQPSPLVVLLHGCGGMFSGSERGEQRVGSERALSTRFKHYAALLHAQGWQVLIVDSLTPRGERELCTQRLSQRRVHQGHRRADALAALRWAAQQPGVDPQRLALMGWSHGGSAVLSSLNARYPEVRQSPVRPAAAVAYYPGCEAERQRGFEPSAPLWLMLGADDDWTAPEPCVALAREAQGPHAVQAQLFEGAVHGFDSTAPVRLRRDVPNGTRPGQGVHVGGQPAALAASEALLLQVLRNALAVPGTASH</sequence>
<evidence type="ECO:0000256" key="1">
    <source>
        <dbReference type="ARBA" id="ARBA00022801"/>
    </source>
</evidence>
<dbReference type="Proteomes" id="UP000672097">
    <property type="component" value="Unassembled WGS sequence"/>
</dbReference>
<dbReference type="SUPFAM" id="SSF53474">
    <property type="entry name" value="alpha/beta-Hydrolases"/>
    <property type="match status" value="1"/>
</dbReference>
<dbReference type="InterPro" id="IPR050261">
    <property type="entry name" value="FrsA_esterase"/>
</dbReference>
<dbReference type="GO" id="GO:0016787">
    <property type="term" value="F:hydrolase activity"/>
    <property type="evidence" value="ECO:0007669"/>
    <property type="project" value="UniProtKB-KW"/>
</dbReference>
<dbReference type="PANTHER" id="PTHR22946:SF9">
    <property type="entry name" value="POLYKETIDE TRANSFERASE AF380"/>
    <property type="match status" value="1"/>
</dbReference>
<proteinExistence type="predicted"/>
<dbReference type="Pfam" id="PF01738">
    <property type="entry name" value="DLH"/>
    <property type="match status" value="1"/>
</dbReference>
<dbReference type="PANTHER" id="PTHR22946">
    <property type="entry name" value="DIENELACTONE HYDROLASE DOMAIN-CONTAINING PROTEIN-RELATED"/>
    <property type="match status" value="1"/>
</dbReference>
<name>A0ABS5E0P7_9BURK</name>
<dbReference type="InterPro" id="IPR029058">
    <property type="entry name" value="AB_hydrolase_fold"/>
</dbReference>